<keyword evidence="2" id="KW-1185">Reference proteome</keyword>
<protein>
    <recommendedName>
        <fullName evidence="3">Beta-mannanase</fullName>
    </recommendedName>
</protein>
<proteinExistence type="predicted"/>
<comment type="caution">
    <text evidence="1">The sequence shown here is derived from an EMBL/GenBank/DDBJ whole genome shotgun (WGS) entry which is preliminary data.</text>
</comment>
<gene>
    <name evidence="1" type="ORF">IDH45_31195</name>
</gene>
<dbReference type="Proteomes" id="UP000639396">
    <property type="component" value="Unassembled WGS sequence"/>
</dbReference>
<organism evidence="1 2">
    <name type="scientific">Paenibacillus oceani</name>
    <dbReference type="NCBI Taxonomy" id="2772510"/>
    <lineage>
        <taxon>Bacteria</taxon>
        <taxon>Bacillati</taxon>
        <taxon>Bacillota</taxon>
        <taxon>Bacilli</taxon>
        <taxon>Bacillales</taxon>
        <taxon>Paenibacillaceae</taxon>
        <taxon>Paenibacillus</taxon>
    </lineage>
</organism>
<name>A0A927H3I4_9BACL</name>
<evidence type="ECO:0000313" key="1">
    <source>
        <dbReference type="EMBL" id="MBD2866448.1"/>
    </source>
</evidence>
<dbReference type="RefSeq" id="WP_190932066.1">
    <property type="nucleotide sequence ID" value="NZ_JACXJA010000059.1"/>
</dbReference>
<sequence>MQWSDELSGTSRITEMRHRVQGSNESVLTWKWPAGIDFVYVYLFPAEAEQPPQQRPPAAMKLYTREEYKAKAGYRGRLDGIGRYAYRVYPCVRKPEGIVVLRQEDGDNLIRFAAAKARIRYSIKTGMALFRKYQPVRIELTSEVAVPKEALCYVLKEGRMPLHPEDGTVYPFIDDIQPGRNVLPDIEIPKNSRIKLFFTDGKKYGELFELIPE</sequence>
<dbReference type="AlphaFoldDB" id="A0A927H3I4"/>
<reference evidence="1" key="1">
    <citation type="submission" date="2020-09" db="EMBL/GenBank/DDBJ databases">
        <title>A novel bacterium of genus Paenibacillus, isolated from South China Sea.</title>
        <authorList>
            <person name="Huang H."/>
            <person name="Mo K."/>
            <person name="Hu Y."/>
        </authorList>
    </citation>
    <scope>NUCLEOTIDE SEQUENCE</scope>
    <source>
        <strain evidence="1">IB182363</strain>
    </source>
</reference>
<accession>A0A927H3I4</accession>
<evidence type="ECO:0000313" key="2">
    <source>
        <dbReference type="Proteomes" id="UP000639396"/>
    </source>
</evidence>
<evidence type="ECO:0008006" key="3">
    <source>
        <dbReference type="Google" id="ProtNLM"/>
    </source>
</evidence>
<dbReference type="EMBL" id="JACXJA010000059">
    <property type="protein sequence ID" value="MBD2866448.1"/>
    <property type="molecule type" value="Genomic_DNA"/>
</dbReference>